<evidence type="ECO:0000313" key="2">
    <source>
        <dbReference type="EMBL" id="CUG05498.1"/>
    </source>
</evidence>
<feature type="region of interest" description="Disordered" evidence="1">
    <location>
        <begin position="336"/>
        <end position="357"/>
    </location>
</feature>
<reference evidence="3" key="1">
    <citation type="submission" date="2015-09" db="EMBL/GenBank/DDBJ databases">
        <authorList>
            <consortium name="Pathogen Informatics"/>
        </authorList>
    </citation>
    <scope>NUCLEOTIDE SEQUENCE [LARGE SCALE GENOMIC DNA]</scope>
    <source>
        <strain evidence="3">Lake Konstanz</strain>
    </source>
</reference>
<dbReference type="EMBL" id="CYKH01000538">
    <property type="protein sequence ID" value="CUG05498.1"/>
    <property type="molecule type" value="Genomic_DNA"/>
</dbReference>
<feature type="region of interest" description="Disordered" evidence="1">
    <location>
        <begin position="67"/>
        <end position="98"/>
    </location>
</feature>
<feature type="compositionally biased region" description="Basic and acidic residues" evidence="1">
    <location>
        <begin position="73"/>
        <end position="88"/>
    </location>
</feature>
<dbReference type="VEuPathDB" id="TriTrypDB:BSAL_70990"/>
<evidence type="ECO:0000313" key="3">
    <source>
        <dbReference type="Proteomes" id="UP000051952"/>
    </source>
</evidence>
<evidence type="ECO:0000256" key="1">
    <source>
        <dbReference type="SAM" id="MobiDB-lite"/>
    </source>
</evidence>
<dbReference type="AlphaFoldDB" id="A0A0S4IWL7"/>
<keyword evidence="3" id="KW-1185">Reference proteome</keyword>
<dbReference type="Proteomes" id="UP000051952">
    <property type="component" value="Unassembled WGS sequence"/>
</dbReference>
<protein>
    <submittedName>
        <fullName evidence="2">Uncharacterized protein</fullName>
    </submittedName>
</protein>
<organism evidence="2 3">
    <name type="scientific">Bodo saltans</name>
    <name type="common">Flagellated protozoan</name>
    <dbReference type="NCBI Taxonomy" id="75058"/>
    <lineage>
        <taxon>Eukaryota</taxon>
        <taxon>Discoba</taxon>
        <taxon>Euglenozoa</taxon>
        <taxon>Kinetoplastea</taxon>
        <taxon>Metakinetoplastina</taxon>
        <taxon>Eubodonida</taxon>
        <taxon>Bodonidae</taxon>
        <taxon>Bodo</taxon>
    </lineage>
</organism>
<accession>A0A0S4IWL7</accession>
<name>A0A0S4IWL7_BODSA</name>
<feature type="compositionally biased region" description="Basic and acidic residues" evidence="1">
    <location>
        <begin position="347"/>
        <end position="357"/>
    </location>
</feature>
<proteinExistence type="predicted"/>
<sequence length="513" mass="55961">MPPRHSVPFSFEFTDISLVIPNQPEFTELSYSVRVWREGQPETMHQTRWFAPSQTSESRTIVVPSEAWASYSPREEDGGSGGSRERVKQAAKKATRTDGMPVELKWSSVNHMSIKANLHPASSGSTRAYQPKSAHPLLIAVSVSPRHPSMGILTTNTSTRLWSSIVRTDLSEIACQPNGVLPCALALTKANRTDPTASSQVINGVTLNITLRAIEQAGVLEHIPTPPRAAMPHVFVLDQFVVMGRFASAGGGEGAGVTQQEVLGQQRVHVGIVRRLNEAGVARRMGNKGYQGPAPEIGVSNDVIHVEESHTIAALGPHECDLLEIKGSSTANSATSVATPVAATTKRSKEFRRSHGDARGDGEALVLVDGVLPESWESLRGATSSGEQHSLRETVSSNFPMKLFKLMLETDSEYGQLLPRDSKRAQLEFSLCPETSGQPHTMALGAPLNCATQLYSLENFPPEGILLFHPFPNYFELRYRVRRFLAPSYAAMATPESLERVLSAQDIRNVLSR</sequence>
<gene>
    <name evidence="2" type="ORF">BSAL_70990</name>
</gene>
<feature type="compositionally biased region" description="Low complexity" evidence="1">
    <location>
        <begin position="336"/>
        <end position="345"/>
    </location>
</feature>